<dbReference type="InterPro" id="IPR023198">
    <property type="entry name" value="PGP-like_dom2"/>
</dbReference>
<dbReference type="NCBIfam" id="TIGR01509">
    <property type="entry name" value="HAD-SF-IA-v3"/>
    <property type="match status" value="1"/>
</dbReference>
<dbReference type="SFLD" id="SFLDG01129">
    <property type="entry name" value="C1.5:_HAD__Beta-PGM__Phosphata"/>
    <property type="match status" value="1"/>
</dbReference>
<dbReference type="EMBL" id="FQZB01000021">
    <property type="protein sequence ID" value="SHK59455.1"/>
    <property type="molecule type" value="Genomic_DNA"/>
</dbReference>
<dbReference type="InterPro" id="IPR041492">
    <property type="entry name" value="HAD_2"/>
</dbReference>
<dbReference type="PANTHER" id="PTHR18901">
    <property type="entry name" value="2-DEOXYGLUCOSE-6-PHOSPHATE PHOSPHATASE 2"/>
    <property type="match status" value="1"/>
</dbReference>
<sequence>MFTNVQAAIFDLDGTLIDSMWVWDKIDNDYLAELGFKKPDNLKDEICHLSFEQTAYYFKNKFKIDATINDIITTWHDMAYRHYKDTIKLKEGALELLTVLKERNIKIALATSSSPELLEICLKSNGIFDIFDVITTTAEVSRGKNYPDIYLLSAQKLSVAPENCIVFEDILPAVKGALSAGMKVVAVYDEASHNHIELLKAHSSKFIYTYSDLDIYLK</sequence>
<dbReference type="Gene3D" id="3.40.50.1000">
    <property type="entry name" value="HAD superfamily/HAD-like"/>
    <property type="match status" value="1"/>
</dbReference>
<name>A0A1M6TR56_9CLOT</name>
<dbReference type="RefSeq" id="WP_072992668.1">
    <property type="nucleotide sequence ID" value="NZ_FQZB01000021.1"/>
</dbReference>
<proteinExistence type="predicted"/>
<dbReference type="OrthoDB" id="9797743at2"/>
<protein>
    <submittedName>
        <fullName evidence="1">Haloacid dehalogenase superfamily, subfamily IA, variant 3 with third motif having DD or ED</fullName>
    </submittedName>
</protein>
<accession>A0A1M6TR56</accession>
<dbReference type="InterPro" id="IPR023214">
    <property type="entry name" value="HAD_sf"/>
</dbReference>
<dbReference type="STRING" id="1121302.SAMN02745163_04087"/>
<dbReference type="Proteomes" id="UP000184310">
    <property type="component" value="Unassembled WGS sequence"/>
</dbReference>
<evidence type="ECO:0000313" key="2">
    <source>
        <dbReference type="Proteomes" id="UP000184310"/>
    </source>
</evidence>
<keyword evidence="2" id="KW-1185">Reference proteome</keyword>
<dbReference type="InterPro" id="IPR036412">
    <property type="entry name" value="HAD-like_sf"/>
</dbReference>
<reference evidence="1 2" key="1">
    <citation type="submission" date="2016-11" db="EMBL/GenBank/DDBJ databases">
        <authorList>
            <person name="Jaros S."/>
            <person name="Januszkiewicz K."/>
            <person name="Wedrychowicz H."/>
        </authorList>
    </citation>
    <scope>NUCLEOTIDE SEQUENCE [LARGE SCALE GENOMIC DNA]</scope>
    <source>
        <strain evidence="1 2">DSM 21758</strain>
    </source>
</reference>
<dbReference type="InterPro" id="IPR006439">
    <property type="entry name" value="HAD-SF_hydro_IA"/>
</dbReference>
<dbReference type="GO" id="GO:0016791">
    <property type="term" value="F:phosphatase activity"/>
    <property type="evidence" value="ECO:0007669"/>
    <property type="project" value="TreeGrafter"/>
</dbReference>
<dbReference type="Pfam" id="PF13419">
    <property type="entry name" value="HAD_2"/>
    <property type="match status" value="1"/>
</dbReference>
<dbReference type="CDD" id="cd07505">
    <property type="entry name" value="HAD_BPGM-like"/>
    <property type="match status" value="1"/>
</dbReference>
<dbReference type="SUPFAM" id="SSF56784">
    <property type="entry name" value="HAD-like"/>
    <property type="match status" value="1"/>
</dbReference>
<dbReference type="AlphaFoldDB" id="A0A1M6TR56"/>
<dbReference type="Gene3D" id="1.10.150.240">
    <property type="entry name" value="Putative phosphatase, domain 2"/>
    <property type="match status" value="1"/>
</dbReference>
<dbReference type="PANTHER" id="PTHR18901:SF38">
    <property type="entry name" value="PSEUDOURIDINE-5'-PHOSPHATASE"/>
    <property type="match status" value="1"/>
</dbReference>
<dbReference type="SFLD" id="SFLDS00003">
    <property type="entry name" value="Haloacid_Dehalogenase"/>
    <property type="match status" value="1"/>
</dbReference>
<organism evidence="1 2">
    <name type="scientific">Clostridium cavendishii DSM 21758</name>
    <dbReference type="NCBI Taxonomy" id="1121302"/>
    <lineage>
        <taxon>Bacteria</taxon>
        <taxon>Bacillati</taxon>
        <taxon>Bacillota</taxon>
        <taxon>Clostridia</taxon>
        <taxon>Eubacteriales</taxon>
        <taxon>Clostridiaceae</taxon>
        <taxon>Clostridium</taxon>
    </lineage>
</organism>
<evidence type="ECO:0000313" key="1">
    <source>
        <dbReference type="EMBL" id="SHK59455.1"/>
    </source>
</evidence>
<gene>
    <name evidence="1" type="ORF">SAMN02745163_04087</name>
</gene>